<reference evidence="1 2" key="1">
    <citation type="submission" date="2018-06" db="EMBL/GenBank/DDBJ databases">
        <title>Towards the identification of Burkholderia cepacia strain which caused fatal septicemia.</title>
        <authorList>
            <person name="Bui L.A.T."/>
            <person name="Zakharova I.B."/>
            <person name="Shpak I.M."/>
            <person name="Teteryatnikova N."/>
            <person name="Ustinov D.V."/>
            <person name="Kuzyutina Y.A."/>
            <person name="Nguyen H.N."/>
            <person name="Antonov A.S."/>
            <person name="Avdyusheva E.F."/>
            <person name="Victorov D.V."/>
        </authorList>
    </citation>
    <scope>NUCLEOTIDE SEQUENCE [LARGE SCALE GENOMIC DNA]</scope>
    <source>
        <strain evidence="1 2">PT02</strain>
    </source>
</reference>
<organism evidence="1 2">
    <name type="scientific">Burkholderia cepacia</name>
    <name type="common">Pseudomonas cepacia</name>
    <dbReference type="NCBI Taxonomy" id="292"/>
    <lineage>
        <taxon>Bacteria</taxon>
        <taxon>Pseudomonadati</taxon>
        <taxon>Pseudomonadota</taxon>
        <taxon>Betaproteobacteria</taxon>
        <taxon>Burkholderiales</taxon>
        <taxon>Burkholderiaceae</taxon>
        <taxon>Burkholderia</taxon>
        <taxon>Burkholderia cepacia complex</taxon>
    </lineage>
</organism>
<dbReference type="Proteomes" id="UP000248899">
    <property type="component" value="Unassembled WGS sequence"/>
</dbReference>
<sequence>MSSMMTNHITTFRKAFKIDKTLNLSEAAPLIEAIYDAQGEAYEVVCGIDWDTPAVGFRAQTLLNLLSRTYEHAQAMLVASVTGSPASSEVLGRTVIEGAINVTYLAARGNPGMLLNFLHSWVSEHNKKLTDWRQLIADRAPRKVLDRIDIRQSLLGELTTYLEGAENHCGLAAERSNSPWPKQLLQRFQALGREEAYFECYHRLSGACHLTGEDTIIYLISQQMPQDVQVRMGREAWAYSRMMTMFSSLFFLDAAMACAQAFGGTIPSLDAHQTRIVQEIVKIGPAAGIPNAA</sequence>
<protein>
    <submittedName>
        <fullName evidence="1">Uncharacterized protein</fullName>
    </submittedName>
</protein>
<evidence type="ECO:0000313" key="2">
    <source>
        <dbReference type="Proteomes" id="UP000248899"/>
    </source>
</evidence>
<accession>A0AAQ0FH62</accession>
<comment type="caution">
    <text evidence="1">The sequence shown here is derived from an EMBL/GenBank/DDBJ whole genome shotgun (WGS) entry which is preliminary data.</text>
</comment>
<dbReference type="AlphaFoldDB" id="A0AAQ0FH62"/>
<evidence type="ECO:0000313" key="1">
    <source>
        <dbReference type="EMBL" id="RAQ16380.1"/>
    </source>
</evidence>
<dbReference type="EMBL" id="QLUZ01000001">
    <property type="protein sequence ID" value="RAQ16380.1"/>
    <property type="molecule type" value="Genomic_DNA"/>
</dbReference>
<dbReference type="Pfam" id="PF18928">
    <property type="entry name" value="DUF5677"/>
    <property type="match status" value="1"/>
</dbReference>
<gene>
    <name evidence="1" type="ORF">DPR02_01160</name>
</gene>
<dbReference type="InterPro" id="IPR043733">
    <property type="entry name" value="DUF5677"/>
</dbReference>
<name>A0AAQ0FH62_BURCE</name>
<proteinExistence type="predicted"/>